<name>A0ACC1Z1R8_MELAZ</name>
<organism evidence="1 2">
    <name type="scientific">Melia azedarach</name>
    <name type="common">Chinaberry tree</name>
    <dbReference type="NCBI Taxonomy" id="155640"/>
    <lineage>
        <taxon>Eukaryota</taxon>
        <taxon>Viridiplantae</taxon>
        <taxon>Streptophyta</taxon>
        <taxon>Embryophyta</taxon>
        <taxon>Tracheophyta</taxon>
        <taxon>Spermatophyta</taxon>
        <taxon>Magnoliopsida</taxon>
        <taxon>eudicotyledons</taxon>
        <taxon>Gunneridae</taxon>
        <taxon>Pentapetalae</taxon>
        <taxon>rosids</taxon>
        <taxon>malvids</taxon>
        <taxon>Sapindales</taxon>
        <taxon>Meliaceae</taxon>
        <taxon>Melia</taxon>
    </lineage>
</organism>
<protein>
    <submittedName>
        <fullName evidence="1">Adaptin ear-binding coat-associated protein 1 NECAP-1</fullName>
    </submittedName>
</protein>
<proteinExistence type="predicted"/>
<evidence type="ECO:0000313" key="1">
    <source>
        <dbReference type="EMBL" id="KAJ4729676.1"/>
    </source>
</evidence>
<dbReference type="Proteomes" id="UP001164539">
    <property type="component" value="Chromosome 1"/>
</dbReference>
<evidence type="ECO:0000313" key="2">
    <source>
        <dbReference type="Proteomes" id="UP001164539"/>
    </source>
</evidence>
<keyword evidence="2" id="KW-1185">Reference proteome</keyword>
<sequence length="282" mass="32144">MEKEEEKKVTDDRNDSVDVNEEAEPLEIVLFQVSECYVYLIPPRKSAASYRADEWNVNKWAWEGTLKVISKGEECIIRLEDKSTGELYARAFLRKGELHPVEPVIDSSRYFVLRIEENIGGRLRHAFIGIGFRERTQAYDFQAALHDHMKYLDKKKTAEEMEQQFQKTSTVDYSLKDGETLHLQLKNKSTGRVKSKFFEQGLNNLSLDDKGNRKEPVICIKPPPPPPASLSPSSAAPKSLSISPRNPSAERNSKDTPPDSPKEDSEEQLSPEYQSTRDVPDD</sequence>
<gene>
    <name evidence="1" type="ORF">OWV82_002417</name>
</gene>
<comment type="caution">
    <text evidence="1">The sequence shown here is derived from an EMBL/GenBank/DDBJ whole genome shotgun (WGS) entry which is preliminary data.</text>
</comment>
<accession>A0ACC1Z1R8</accession>
<reference evidence="1 2" key="1">
    <citation type="journal article" date="2023" name="Science">
        <title>Complex scaffold remodeling in plant triterpene biosynthesis.</title>
        <authorList>
            <person name="De La Pena R."/>
            <person name="Hodgson H."/>
            <person name="Liu J.C."/>
            <person name="Stephenson M.J."/>
            <person name="Martin A.C."/>
            <person name="Owen C."/>
            <person name="Harkess A."/>
            <person name="Leebens-Mack J."/>
            <person name="Jimenez L.E."/>
            <person name="Osbourn A."/>
            <person name="Sattely E.S."/>
        </authorList>
    </citation>
    <scope>NUCLEOTIDE SEQUENCE [LARGE SCALE GENOMIC DNA]</scope>
    <source>
        <strain evidence="2">cv. JPN11</strain>
        <tissue evidence="1">Leaf</tissue>
    </source>
</reference>
<dbReference type="EMBL" id="CM051394">
    <property type="protein sequence ID" value="KAJ4729676.1"/>
    <property type="molecule type" value="Genomic_DNA"/>
</dbReference>